<organism evidence="1 2">
    <name type="scientific">Pseudooceanicola nanhaiensis</name>
    <dbReference type="NCBI Taxonomy" id="375761"/>
    <lineage>
        <taxon>Bacteria</taxon>
        <taxon>Pseudomonadati</taxon>
        <taxon>Pseudomonadota</taxon>
        <taxon>Alphaproteobacteria</taxon>
        <taxon>Rhodobacterales</taxon>
        <taxon>Paracoccaceae</taxon>
        <taxon>Pseudooceanicola</taxon>
    </lineage>
</organism>
<sequence length="80" mass="8876">MRRSHNFRAPGCTEGVHLNSLAGVCWHHMHDPDHCGCRTCSAARTRRDRPDIRVVDVPYLSTTSGVPASAPVSLPREPWS</sequence>
<proteinExistence type="predicted"/>
<name>A0A917SPQ0_9RHOB</name>
<protein>
    <submittedName>
        <fullName evidence="1">Uncharacterized protein</fullName>
    </submittedName>
</protein>
<evidence type="ECO:0000313" key="1">
    <source>
        <dbReference type="EMBL" id="GGL91898.1"/>
    </source>
</evidence>
<dbReference type="EMBL" id="BMLF01000001">
    <property type="protein sequence ID" value="GGL91898.1"/>
    <property type="molecule type" value="Genomic_DNA"/>
</dbReference>
<dbReference type="Proteomes" id="UP000649829">
    <property type="component" value="Unassembled WGS sequence"/>
</dbReference>
<gene>
    <name evidence="1" type="ORF">GCM10011534_12520</name>
</gene>
<reference evidence="1" key="1">
    <citation type="journal article" date="2014" name="Int. J. Syst. Evol. Microbiol.">
        <title>Complete genome sequence of Corynebacterium casei LMG S-19264T (=DSM 44701T), isolated from a smear-ripened cheese.</title>
        <authorList>
            <consortium name="US DOE Joint Genome Institute (JGI-PGF)"/>
            <person name="Walter F."/>
            <person name="Albersmeier A."/>
            <person name="Kalinowski J."/>
            <person name="Ruckert C."/>
        </authorList>
    </citation>
    <scope>NUCLEOTIDE SEQUENCE</scope>
    <source>
        <strain evidence="1">CGMCC 1.6293</strain>
    </source>
</reference>
<reference evidence="1" key="2">
    <citation type="submission" date="2020-09" db="EMBL/GenBank/DDBJ databases">
        <authorList>
            <person name="Sun Q."/>
            <person name="Zhou Y."/>
        </authorList>
    </citation>
    <scope>NUCLEOTIDE SEQUENCE</scope>
    <source>
        <strain evidence="1">CGMCC 1.6293</strain>
    </source>
</reference>
<keyword evidence="2" id="KW-1185">Reference proteome</keyword>
<comment type="caution">
    <text evidence="1">The sequence shown here is derived from an EMBL/GenBank/DDBJ whole genome shotgun (WGS) entry which is preliminary data.</text>
</comment>
<dbReference type="AlphaFoldDB" id="A0A917SPQ0"/>
<evidence type="ECO:0000313" key="2">
    <source>
        <dbReference type="Proteomes" id="UP000649829"/>
    </source>
</evidence>
<accession>A0A917SPQ0</accession>